<dbReference type="PANTHER" id="PTHR11088">
    <property type="entry name" value="TRNA DIMETHYLALLYLTRANSFERASE"/>
    <property type="match status" value="1"/>
</dbReference>
<comment type="similarity">
    <text evidence="3 10 13">Belongs to the IPP transferase family.</text>
</comment>
<evidence type="ECO:0000256" key="5">
    <source>
        <dbReference type="ARBA" id="ARBA00022694"/>
    </source>
</evidence>
<dbReference type="HAMAP" id="MF_00185">
    <property type="entry name" value="IPP_trans"/>
    <property type="match status" value="1"/>
</dbReference>
<evidence type="ECO:0000256" key="1">
    <source>
        <dbReference type="ARBA" id="ARBA00001946"/>
    </source>
</evidence>
<keyword evidence="8 10" id="KW-0460">Magnesium</keyword>
<feature type="region of interest" description="Interaction with substrate tRNA" evidence="10">
    <location>
        <begin position="39"/>
        <end position="42"/>
    </location>
</feature>
<evidence type="ECO:0000313" key="14">
    <source>
        <dbReference type="EMBL" id="KNZ42136.1"/>
    </source>
</evidence>
<comment type="function">
    <text evidence="2 10 12">Catalyzes the transfer of a dimethylallyl group onto the adenine at position 37 in tRNAs that read codons beginning with uridine, leading to the formation of N6-(dimethylallyl)adenosine (i(6)A).</text>
</comment>
<dbReference type="Proteomes" id="UP000036873">
    <property type="component" value="Unassembled WGS sequence"/>
</dbReference>
<dbReference type="AlphaFoldDB" id="A0A0L6U0T7"/>
<dbReference type="Pfam" id="PF01715">
    <property type="entry name" value="IPPT"/>
    <property type="match status" value="1"/>
</dbReference>
<dbReference type="STRING" id="52689.AKG39_08190"/>
<feature type="site" description="Interaction with substrate tRNA" evidence="10">
    <location>
        <position position="105"/>
    </location>
</feature>
<comment type="catalytic activity">
    <reaction evidence="9 10 11">
        <text>adenosine(37) in tRNA + dimethylallyl diphosphate = N(6)-dimethylallyladenosine(37) in tRNA + diphosphate</text>
        <dbReference type="Rhea" id="RHEA:26482"/>
        <dbReference type="Rhea" id="RHEA-COMP:10162"/>
        <dbReference type="Rhea" id="RHEA-COMP:10375"/>
        <dbReference type="ChEBI" id="CHEBI:33019"/>
        <dbReference type="ChEBI" id="CHEBI:57623"/>
        <dbReference type="ChEBI" id="CHEBI:74411"/>
        <dbReference type="ChEBI" id="CHEBI:74415"/>
        <dbReference type="EC" id="2.5.1.75"/>
    </reaction>
</comment>
<evidence type="ECO:0000256" key="3">
    <source>
        <dbReference type="ARBA" id="ARBA00005842"/>
    </source>
</evidence>
<dbReference type="FunFam" id="1.10.20.140:FF:000001">
    <property type="entry name" value="tRNA dimethylallyltransferase"/>
    <property type="match status" value="1"/>
</dbReference>
<protein>
    <recommendedName>
        <fullName evidence="10">tRNA dimethylallyltransferase</fullName>
        <ecNumber evidence="10">2.5.1.75</ecNumber>
    </recommendedName>
    <alternativeName>
        <fullName evidence="10">Dimethylallyl diphosphate:tRNA dimethylallyltransferase</fullName>
        <shortName evidence="10">DMAPP:tRNA dimethylallyltransferase</shortName>
        <shortName evidence="10">DMATase</shortName>
    </alternativeName>
    <alternativeName>
        <fullName evidence="10">Isopentenyl-diphosphate:tRNA isopentenyltransferase</fullName>
        <shortName evidence="10">IPP transferase</shortName>
        <shortName evidence="10">IPPT</shortName>
        <shortName evidence="10">IPTase</shortName>
    </alternativeName>
</protein>
<proteinExistence type="inferred from homology"/>
<accession>A0A0L6U0T7</accession>
<dbReference type="RefSeq" id="WP_050739896.1">
    <property type="nucleotide sequence ID" value="NZ_LGYO01000019.1"/>
</dbReference>
<comment type="caution">
    <text evidence="10">Lacks conserved residue(s) required for the propagation of feature annotation.</text>
</comment>
<sequence length="322" mass="36730">MIENKKPEVLVLVGPTASGKTALGIALAKALNGEIVSADSMQIYKYMSIGTAKVTIAEMDGVPHHLVDCILPDEEFSVAKFKEAALTWIHDILSRGKLPIVVGGTGLYINGLTLPWGFREKDEDEVVRWQLAAEAEMLGCEALFERLKEVDPKTAQTVHPNNVKRVIRALEIFEVTGKPKSFFDEKASTEELPYTYEIIGLKWPRDVLYERINRRVDNMVTKGLIKEAQDLLERGYSWSLVSLKAIGYKELRPYLEGKATLEEMLTILKQNTRHFAKRQMTWFRKDDRIHWVEANEERDVNDLTNECLDILKNSCFMDLTKQ</sequence>
<feature type="binding site" evidence="10">
    <location>
        <begin position="14"/>
        <end position="21"/>
    </location>
    <ligand>
        <name>ATP</name>
        <dbReference type="ChEBI" id="CHEBI:30616"/>
    </ligand>
</feature>
<dbReference type="NCBIfam" id="TIGR00174">
    <property type="entry name" value="miaA"/>
    <property type="match status" value="1"/>
</dbReference>
<reference evidence="15" key="1">
    <citation type="submission" date="2015-07" db="EMBL/GenBank/DDBJ databases">
        <title>Draft genome sequence of Acetobacterium bakii DSM 8293, a potential psychrophilic chemical producer through syngas fermentation.</title>
        <authorList>
            <person name="Song Y."/>
            <person name="Hwang S."/>
            <person name="Cho B.-K."/>
        </authorList>
    </citation>
    <scope>NUCLEOTIDE SEQUENCE [LARGE SCALE GENOMIC DNA]</scope>
    <source>
        <strain evidence="15">DSM 8239</strain>
    </source>
</reference>
<evidence type="ECO:0000256" key="4">
    <source>
        <dbReference type="ARBA" id="ARBA00022679"/>
    </source>
</evidence>
<dbReference type="GO" id="GO:0006400">
    <property type="term" value="P:tRNA modification"/>
    <property type="evidence" value="ECO:0007669"/>
    <property type="project" value="TreeGrafter"/>
</dbReference>
<evidence type="ECO:0000313" key="15">
    <source>
        <dbReference type="Proteomes" id="UP000036873"/>
    </source>
</evidence>
<keyword evidence="5 10" id="KW-0819">tRNA processing</keyword>
<dbReference type="InterPro" id="IPR039657">
    <property type="entry name" value="Dimethylallyltransferase"/>
</dbReference>
<dbReference type="Gene3D" id="1.10.20.140">
    <property type="match status" value="1"/>
</dbReference>
<evidence type="ECO:0000256" key="10">
    <source>
        <dbReference type="HAMAP-Rule" id="MF_00185"/>
    </source>
</evidence>
<feature type="binding site" evidence="10">
    <location>
        <begin position="16"/>
        <end position="21"/>
    </location>
    <ligand>
        <name>substrate</name>
    </ligand>
</feature>
<keyword evidence="15" id="KW-1185">Reference proteome</keyword>
<evidence type="ECO:0000256" key="13">
    <source>
        <dbReference type="RuleBase" id="RU003785"/>
    </source>
</evidence>
<name>A0A0L6U0T7_9FIRM</name>
<keyword evidence="6 10" id="KW-0547">Nucleotide-binding</keyword>
<dbReference type="InterPro" id="IPR027417">
    <property type="entry name" value="P-loop_NTPase"/>
</dbReference>
<comment type="subunit">
    <text evidence="10">Monomer.</text>
</comment>
<dbReference type="PATRIC" id="fig|52689.4.peg.769"/>
<evidence type="ECO:0000256" key="8">
    <source>
        <dbReference type="ARBA" id="ARBA00022842"/>
    </source>
</evidence>
<feature type="site" description="Interaction with substrate tRNA" evidence="10">
    <location>
        <position position="128"/>
    </location>
</feature>
<dbReference type="Gene3D" id="3.40.50.300">
    <property type="entry name" value="P-loop containing nucleotide triphosphate hydrolases"/>
    <property type="match status" value="1"/>
</dbReference>
<evidence type="ECO:0000256" key="9">
    <source>
        <dbReference type="ARBA" id="ARBA00049563"/>
    </source>
</evidence>
<dbReference type="PANTHER" id="PTHR11088:SF60">
    <property type="entry name" value="TRNA DIMETHYLALLYLTRANSFERASE"/>
    <property type="match status" value="1"/>
</dbReference>
<dbReference type="EMBL" id="LGYO01000019">
    <property type="protein sequence ID" value="KNZ42136.1"/>
    <property type="molecule type" value="Genomic_DNA"/>
</dbReference>
<organism evidence="14 15">
    <name type="scientific">Acetobacterium bakii</name>
    <dbReference type="NCBI Taxonomy" id="52689"/>
    <lineage>
        <taxon>Bacteria</taxon>
        <taxon>Bacillati</taxon>
        <taxon>Bacillota</taxon>
        <taxon>Clostridia</taxon>
        <taxon>Eubacteriales</taxon>
        <taxon>Eubacteriaceae</taxon>
        <taxon>Acetobacterium</taxon>
    </lineage>
</organism>
<evidence type="ECO:0000256" key="2">
    <source>
        <dbReference type="ARBA" id="ARBA00003213"/>
    </source>
</evidence>
<keyword evidence="7 10" id="KW-0067">ATP-binding</keyword>
<evidence type="ECO:0000256" key="6">
    <source>
        <dbReference type="ARBA" id="ARBA00022741"/>
    </source>
</evidence>
<evidence type="ECO:0000256" key="7">
    <source>
        <dbReference type="ARBA" id="ARBA00022840"/>
    </source>
</evidence>
<evidence type="ECO:0000256" key="11">
    <source>
        <dbReference type="RuleBase" id="RU003783"/>
    </source>
</evidence>
<dbReference type="EC" id="2.5.1.75" evidence="10"/>
<dbReference type="InterPro" id="IPR018022">
    <property type="entry name" value="IPT"/>
</dbReference>
<comment type="caution">
    <text evidence="14">The sequence shown here is derived from an EMBL/GenBank/DDBJ whole genome shotgun (WGS) entry which is preliminary data.</text>
</comment>
<evidence type="ECO:0000256" key="12">
    <source>
        <dbReference type="RuleBase" id="RU003784"/>
    </source>
</evidence>
<comment type="cofactor">
    <cofactor evidence="1 10">
        <name>Mg(2+)</name>
        <dbReference type="ChEBI" id="CHEBI:18420"/>
    </cofactor>
</comment>
<gene>
    <name evidence="10" type="primary">miaA</name>
    <name evidence="14" type="ORF">AKG39_08190</name>
</gene>
<dbReference type="GO" id="GO:0005524">
    <property type="term" value="F:ATP binding"/>
    <property type="evidence" value="ECO:0007669"/>
    <property type="project" value="UniProtKB-UniRule"/>
</dbReference>
<dbReference type="SUPFAM" id="SSF52540">
    <property type="entry name" value="P-loop containing nucleoside triphosphate hydrolases"/>
    <property type="match status" value="2"/>
</dbReference>
<keyword evidence="4 10" id="KW-0808">Transferase</keyword>
<dbReference type="GO" id="GO:0052381">
    <property type="term" value="F:tRNA dimethylallyltransferase activity"/>
    <property type="evidence" value="ECO:0007669"/>
    <property type="project" value="UniProtKB-UniRule"/>
</dbReference>